<feature type="chain" id="PRO_5016423811" description="DUF5050 domain-containing protein" evidence="1">
    <location>
        <begin position="24"/>
        <end position="283"/>
    </location>
</feature>
<dbReference type="InterPro" id="IPR011042">
    <property type="entry name" value="6-blade_b-propeller_TolB-like"/>
</dbReference>
<dbReference type="PANTHER" id="PTHR36842:SF1">
    <property type="entry name" value="PROTEIN TOLB"/>
    <property type="match status" value="1"/>
</dbReference>
<evidence type="ECO:0000313" key="2">
    <source>
        <dbReference type="EMBL" id="PWT27205.1"/>
    </source>
</evidence>
<comment type="caution">
    <text evidence="2">The sequence shown here is derived from an EMBL/GenBank/DDBJ whole genome shotgun (WGS) entry which is preliminary data.</text>
</comment>
<evidence type="ECO:0000313" key="3">
    <source>
        <dbReference type="Proteomes" id="UP000245488"/>
    </source>
</evidence>
<dbReference type="PROSITE" id="PS51257">
    <property type="entry name" value="PROKAR_LIPOPROTEIN"/>
    <property type="match status" value="1"/>
</dbReference>
<keyword evidence="3" id="KW-1185">Reference proteome</keyword>
<protein>
    <recommendedName>
        <fullName evidence="4">DUF5050 domain-containing protein</fullName>
    </recommendedName>
</protein>
<dbReference type="SUPFAM" id="SSF69304">
    <property type="entry name" value="Tricorn protease N-terminal domain"/>
    <property type="match status" value="1"/>
</dbReference>
<dbReference type="EMBL" id="NXNG01000001">
    <property type="protein sequence ID" value="PWT27205.1"/>
    <property type="molecule type" value="Genomic_DNA"/>
</dbReference>
<evidence type="ECO:0008006" key="4">
    <source>
        <dbReference type="Google" id="ProtNLM"/>
    </source>
</evidence>
<dbReference type="PANTHER" id="PTHR36842">
    <property type="entry name" value="PROTEIN TOLB HOMOLOG"/>
    <property type="match status" value="1"/>
</dbReference>
<reference evidence="2 3" key="1">
    <citation type="submission" date="2017-09" db="EMBL/GenBank/DDBJ databases">
        <title>High-quality draft genome sequence of Butyrivibrio fibrisolvens INBov1, isolated from cow rumen.</title>
        <authorList>
            <person name="Rodriguez Hernaez J."/>
            <person name="Rivarola M."/>
            <person name="Paniego N."/>
            <person name="Cravero S."/>
            <person name="Ceron Cucchi M."/>
            <person name="Martinez M.C."/>
        </authorList>
    </citation>
    <scope>NUCLEOTIDE SEQUENCE [LARGE SCALE GENOMIC DNA]</scope>
    <source>
        <strain evidence="2 3">INBov1</strain>
    </source>
</reference>
<dbReference type="Gene3D" id="2.120.10.30">
    <property type="entry name" value="TolB, C-terminal domain"/>
    <property type="match status" value="1"/>
</dbReference>
<accession>A0A317FZQ0</accession>
<keyword evidence="1" id="KW-0732">Signal</keyword>
<dbReference type="AlphaFoldDB" id="A0A317FZQ0"/>
<feature type="signal peptide" evidence="1">
    <location>
        <begin position="1"/>
        <end position="23"/>
    </location>
</feature>
<organism evidence="2 3">
    <name type="scientific">Butyrivibrio fibrisolvens</name>
    <dbReference type="NCBI Taxonomy" id="831"/>
    <lineage>
        <taxon>Bacteria</taxon>
        <taxon>Bacillati</taxon>
        <taxon>Bacillota</taxon>
        <taxon>Clostridia</taxon>
        <taxon>Lachnospirales</taxon>
        <taxon>Lachnospiraceae</taxon>
        <taxon>Butyrivibrio</taxon>
    </lineage>
</organism>
<sequence length="283" mass="31800">MKRKISIFVLIVALGLVSCGGKAVDTKITFYDSSKGICSFYDNAVTSYNIQNINPAFYIDDNTLIGYKSDGSQNKIVRITISTNTVEPLVDVKEIHSRIIYNPGLNAFYYVDYSKLYKYDLTSSNVIELSDCNIKANSSFDSFYVSEDEQRIIYLKQEKSSFNIVLKILSDGTEELLADNSCQFTMSEDGMHLVYQKSGSENFTIYVLNLNNNTVESKIKCNTSSSGLAISDNGDKIVYTSHESGWFYENGKDLIHVFDANNNEDHVAYKSESSATIKILHCE</sequence>
<evidence type="ECO:0000256" key="1">
    <source>
        <dbReference type="SAM" id="SignalP"/>
    </source>
</evidence>
<name>A0A317FZQ0_BUTFI</name>
<dbReference type="Proteomes" id="UP000245488">
    <property type="component" value="Chromosome"/>
</dbReference>
<gene>
    <name evidence="2" type="ORF">CPT75_08860</name>
</gene>
<dbReference type="RefSeq" id="WP_110072785.1">
    <property type="nucleotide sequence ID" value="NZ_CM009896.1"/>
</dbReference>
<proteinExistence type="predicted"/>